<dbReference type="PROSITE" id="PS51257">
    <property type="entry name" value="PROKAR_LIPOPROTEIN"/>
    <property type="match status" value="1"/>
</dbReference>
<evidence type="ECO:0000256" key="1">
    <source>
        <dbReference type="SAM" id="MobiDB-lite"/>
    </source>
</evidence>
<feature type="chain" id="PRO_5045404106" description="Lipoprotein" evidence="2">
    <location>
        <begin position="22"/>
        <end position="325"/>
    </location>
</feature>
<feature type="signal peptide" evidence="2">
    <location>
        <begin position="1"/>
        <end position="21"/>
    </location>
</feature>
<gene>
    <name evidence="3" type="ORF">K7862_10640</name>
</gene>
<dbReference type="Proteomes" id="UP000778578">
    <property type="component" value="Unassembled WGS sequence"/>
</dbReference>
<reference evidence="3 4" key="1">
    <citation type="submission" date="2021-08" db="EMBL/GenBank/DDBJ databases">
        <title>WGS of actinomycetes from Thailand.</title>
        <authorList>
            <person name="Thawai C."/>
        </authorList>
    </citation>
    <scope>NUCLEOTIDE SEQUENCE [LARGE SCALE GENOMIC DNA]</scope>
    <source>
        <strain evidence="3 4">PLK6-54</strain>
    </source>
</reference>
<evidence type="ECO:0000313" key="3">
    <source>
        <dbReference type="EMBL" id="MBY8878086.1"/>
    </source>
</evidence>
<dbReference type="SUPFAM" id="SSF89392">
    <property type="entry name" value="Prokaryotic lipoproteins and lipoprotein localization factors"/>
    <property type="match status" value="1"/>
</dbReference>
<name>A0ABS7Q5G7_9ACTN</name>
<dbReference type="Gene3D" id="2.50.20.20">
    <property type="match status" value="1"/>
</dbReference>
<dbReference type="RefSeq" id="WP_222962231.1">
    <property type="nucleotide sequence ID" value="NZ_JAINZZ010000009.1"/>
</dbReference>
<comment type="caution">
    <text evidence="3">The sequence shown here is derived from an EMBL/GenBank/DDBJ whole genome shotgun (WGS) entry which is preliminary data.</text>
</comment>
<proteinExistence type="predicted"/>
<sequence>MRTVRAAASAAASAAVLLSLAACGPLGTSASSGGATIPAGKPAATPAGRDVTTQAVQALALVQKKTGTVHSAAVESTLSYGNVMSMTMKGAYDWSDGVHSAMTMSFTGGRLASMLRKQGMSTTEQVRYTPDAYYVRMSVPAITAQLHGKHWIRYGWNDLSARAGASGSYVKGMAKNADPAQSVQLALSSPNVRKVGVENVRGVTATHYTGTLDTAQIADRQVPGVSAADRAKLREQLRAEGASTESIDLWVSKDGLPVKAVTRTTTKSGTMSATVYYAHFGLTVRVTAPPASDTADFAELTSPSWPAGGPPRRPERPGGRTPAKA</sequence>
<keyword evidence="2" id="KW-0732">Signal</keyword>
<dbReference type="InterPro" id="IPR029046">
    <property type="entry name" value="LolA/LolB/LppX"/>
</dbReference>
<protein>
    <recommendedName>
        <fullName evidence="5">Lipoprotein</fullName>
    </recommendedName>
</protein>
<dbReference type="EMBL" id="JAINZZ010000009">
    <property type="protein sequence ID" value="MBY8878086.1"/>
    <property type="molecule type" value="Genomic_DNA"/>
</dbReference>
<feature type="region of interest" description="Disordered" evidence="1">
    <location>
        <begin position="293"/>
        <end position="325"/>
    </location>
</feature>
<evidence type="ECO:0000313" key="4">
    <source>
        <dbReference type="Proteomes" id="UP000778578"/>
    </source>
</evidence>
<organism evidence="3 4">
    <name type="scientific">Actinacidiphila acidipaludis</name>
    <dbReference type="NCBI Taxonomy" id="2873382"/>
    <lineage>
        <taxon>Bacteria</taxon>
        <taxon>Bacillati</taxon>
        <taxon>Actinomycetota</taxon>
        <taxon>Actinomycetes</taxon>
        <taxon>Kitasatosporales</taxon>
        <taxon>Streptomycetaceae</taxon>
        <taxon>Actinacidiphila</taxon>
    </lineage>
</organism>
<evidence type="ECO:0000256" key="2">
    <source>
        <dbReference type="SAM" id="SignalP"/>
    </source>
</evidence>
<evidence type="ECO:0008006" key="5">
    <source>
        <dbReference type="Google" id="ProtNLM"/>
    </source>
</evidence>
<keyword evidence="4" id="KW-1185">Reference proteome</keyword>
<accession>A0ABS7Q5G7</accession>